<dbReference type="Gene3D" id="3.90.25.10">
    <property type="entry name" value="UDP-galactose 4-epimerase, domain 1"/>
    <property type="match status" value="1"/>
</dbReference>
<comment type="catalytic activity">
    <reaction evidence="5">
        <text>GDP-alpha-D-mannose = GDP-4-dehydro-alpha-D-rhamnose + H2O</text>
        <dbReference type="Rhea" id="RHEA:23820"/>
        <dbReference type="ChEBI" id="CHEBI:15377"/>
        <dbReference type="ChEBI" id="CHEBI:57527"/>
        <dbReference type="ChEBI" id="CHEBI:57964"/>
        <dbReference type="EC" id="4.2.1.47"/>
    </reaction>
</comment>
<reference evidence="7 8" key="1">
    <citation type="journal article" date="2021" name="Int. J. Syst. Evol. Microbiol.">
        <title>Steroidobacter gossypii sp. nov., isolated from soil of cotton cropping field.</title>
        <authorList>
            <person name="Huang R."/>
            <person name="Yang S."/>
            <person name="Zhen C."/>
            <person name="Liu W."/>
        </authorList>
    </citation>
    <scope>NUCLEOTIDE SEQUENCE [LARGE SCALE GENOMIC DNA]</scope>
    <source>
        <strain evidence="7 8">S1-65</strain>
    </source>
</reference>
<proteinExistence type="inferred from homology"/>
<keyword evidence="8" id="KW-1185">Reference proteome</keyword>
<dbReference type="Proteomes" id="UP000661077">
    <property type="component" value="Unassembled WGS sequence"/>
</dbReference>
<dbReference type="EMBL" id="JAEVLS010000003">
    <property type="protein sequence ID" value="MBM0106185.1"/>
    <property type="molecule type" value="Genomic_DNA"/>
</dbReference>
<keyword evidence="5" id="KW-0521">NADP</keyword>
<evidence type="ECO:0000256" key="4">
    <source>
        <dbReference type="ARBA" id="ARBA00023239"/>
    </source>
</evidence>
<dbReference type="HAMAP" id="MF_00955">
    <property type="entry name" value="GDP_Man_dehydratase"/>
    <property type="match status" value="1"/>
</dbReference>
<comment type="similarity">
    <text evidence="2 5">Belongs to the NAD(P)-dependent epimerase/dehydratase family. GDP-mannose 4,6-dehydratase subfamily.</text>
</comment>
<evidence type="ECO:0000256" key="1">
    <source>
        <dbReference type="ARBA" id="ARBA00001937"/>
    </source>
</evidence>
<keyword evidence="4 5" id="KW-0456">Lyase</keyword>
<feature type="domain" description="NAD(P)-binding" evidence="6">
    <location>
        <begin position="5"/>
        <end position="309"/>
    </location>
</feature>
<dbReference type="InterPro" id="IPR036291">
    <property type="entry name" value="NAD(P)-bd_dom_sf"/>
</dbReference>
<dbReference type="Gene3D" id="3.40.50.720">
    <property type="entry name" value="NAD(P)-binding Rossmann-like Domain"/>
    <property type="match status" value="1"/>
</dbReference>
<gene>
    <name evidence="5" type="primary">gmd</name>
    <name evidence="7" type="ORF">JM946_15745</name>
</gene>
<dbReference type="PANTHER" id="PTHR43715:SF1">
    <property type="entry name" value="GDP-MANNOSE 4,6 DEHYDRATASE"/>
    <property type="match status" value="1"/>
</dbReference>
<organism evidence="7 8">
    <name type="scientific">Steroidobacter gossypii</name>
    <dbReference type="NCBI Taxonomy" id="2805490"/>
    <lineage>
        <taxon>Bacteria</taxon>
        <taxon>Pseudomonadati</taxon>
        <taxon>Pseudomonadota</taxon>
        <taxon>Gammaproteobacteria</taxon>
        <taxon>Steroidobacterales</taxon>
        <taxon>Steroidobacteraceae</taxon>
        <taxon>Steroidobacter</taxon>
    </lineage>
</organism>
<comment type="caution">
    <text evidence="7">The sequence shown here is derived from an EMBL/GenBank/DDBJ whole genome shotgun (WGS) entry which is preliminary data.</text>
</comment>
<dbReference type="SUPFAM" id="SSF51735">
    <property type="entry name" value="NAD(P)-binding Rossmann-fold domains"/>
    <property type="match status" value="1"/>
</dbReference>
<name>A0ABS1WYY7_9GAMM</name>
<comment type="caution">
    <text evidence="5">Lacks conserved residue(s) required for the propagation of feature annotation.</text>
</comment>
<dbReference type="EC" id="4.2.1.47" evidence="3 5"/>
<evidence type="ECO:0000256" key="5">
    <source>
        <dbReference type="HAMAP-Rule" id="MF_00955"/>
    </source>
</evidence>
<evidence type="ECO:0000256" key="2">
    <source>
        <dbReference type="ARBA" id="ARBA00009263"/>
    </source>
</evidence>
<dbReference type="InterPro" id="IPR006368">
    <property type="entry name" value="GDP_Man_deHydtase"/>
</dbReference>
<accession>A0ABS1WYY7</accession>
<dbReference type="PANTHER" id="PTHR43715">
    <property type="entry name" value="GDP-MANNOSE 4,6-DEHYDRATASE"/>
    <property type="match status" value="1"/>
</dbReference>
<protein>
    <recommendedName>
        <fullName evidence="3 5">GDP-mannose 4,6-dehydratase</fullName>
        <ecNumber evidence="3 5">4.2.1.47</ecNumber>
    </recommendedName>
    <alternativeName>
        <fullName evidence="5">GDP-D-mannose dehydratase</fullName>
    </alternativeName>
</protein>
<sequence>MPRALITGINGQDGSYLAELLLDRGYRVVGLMREGAGERTSRIDHLKTRIDLVTGSLLDEALLRRIIEDYRPDEIYNLAARASSRQLFVDPVLTGDFNGLAVARILEAIRTVRPGARFCQASSSEMFGDAGEAPQSEATAFRPINPYGVAKLFAHGMVRSYREHFGVFACSSILFNHESPRRGPDFVTRKISMAVARIKKGSASSLELGDLDAVRDWGYAADYMHAMWLMLQAESADDYVVATGESHSVREFCAVAFAHVGLDYRDYVRVDPGARRAAERVPRIGDPSKARKILGWRPTVPFEDLVRIMVDADLAALS</sequence>
<dbReference type="InterPro" id="IPR016040">
    <property type="entry name" value="NAD(P)-bd_dom"/>
</dbReference>
<evidence type="ECO:0000313" key="8">
    <source>
        <dbReference type="Proteomes" id="UP000661077"/>
    </source>
</evidence>
<comment type="cofactor">
    <cofactor evidence="1 5">
        <name>NADP(+)</name>
        <dbReference type="ChEBI" id="CHEBI:58349"/>
    </cofactor>
</comment>
<dbReference type="RefSeq" id="WP_203168297.1">
    <property type="nucleotide sequence ID" value="NZ_JAEVLS010000003.1"/>
</dbReference>
<dbReference type="Pfam" id="PF16363">
    <property type="entry name" value="GDP_Man_Dehyd"/>
    <property type="match status" value="1"/>
</dbReference>
<evidence type="ECO:0000256" key="3">
    <source>
        <dbReference type="ARBA" id="ARBA00011989"/>
    </source>
</evidence>
<evidence type="ECO:0000313" key="7">
    <source>
        <dbReference type="EMBL" id="MBM0106185.1"/>
    </source>
</evidence>
<dbReference type="CDD" id="cd05260">
    <property type="entry name" value="GDP_MD_SDR_e"/>
    <property type="match status" value="1"/>
</dbReference>
<comment type="function">
    <text evidence="5">Catalyzes the conversion of GDP-D-mannose to GDP-4-dehydro-6-deoxy-D-mannose.</text>
</comment>
<evidence type="ECO:0000259" key="6">
    <source>
        <dbReference type="Pfam" id="PF16363"/>
    </source>
</evidence>